<keyword evidence="2" id="KW-1185">Reference proteome</keyword>
<evidence type="ECO:0000313" key="2">
    <source>
        <dbReference type="Proteomes" id="UP000274131"/>
    </source>
</evidence>
<dbReference type="AlphaFoldDB" id="A0A0N4VIY3"/>
<dbReference type="Proteomes" id="UP000274131">
    <property type="component" value="Unassembled WGS sequence"/>
</dbReference>
<reference evidence="1 2" key="2">
    <citation type="submission" date="2018-10" db="EMBL/GenBank/DDBJ databases">
        <authorList>
            <consortium name="Pathogen Informatics"/>
        </authorList>
    </citation>
    <scope>NUCLEOTIDE SEQUENCE [LARGE SCALE GENOMIC DNA]</scope>
</reference>
<proteinExistence type="predicted"/>
<name>A0A0N4VIY3_ENTVE</name>
<organism evidence="3">
    <name type="scientific">Enterobius vermicularis</name>
    <name type="common">Human pinworm</name>
    <dbReference type="NCBI Taxonomy" id="51028"/>
    <lineage>
        <taxon>Eukaryota</taxon>
        <taxon>Metazoa</taxon>
        <taxon>Ecdysozoa</taxon>
        <taxon>Nematoda</taxon>
        <taxon>Chromadorea</taxon>
        <taxon>Rhabditida</taxon>
        <taxon>Spirurina</taxon>
        <taxon>Oxyuridomorpha</taxon>
        <taxon>Oxyuroidea</taxon>
        <taxon>Oxyuridae</taxon>
        <taxon>Enterobius</taxon>
    </lineage>
</organism>
<dbReference type="WBParaSite" id="EVEC_0001080401-mRNA-1">
    <property type="protein sequence ID" value="EVEC_0001080401-mRNA-1"/>
    <property type="gene ID" value="EVEC_0001080401"/>
</dbReference>
<sequence length="83" mass="9422">MCGFVRAYVPASDEFPNENEHAPHMVSGLIRKYLITNKSVSELHAQYSFLELTKLCNCQINSHSVTIDTKIMAQRASGRDDEY</sequence>
<protein>
    <submittedName>
        <fullName evidence="3">SWIB domain-containing protein</fullName>
    </submittedName>
</protein>
<gene>
    <name evidence="1" type="ORF">EVEC_LOCUS10129</name>
</gene>
<accession>A0A0N4VIY3</accession>
<dbReference type="EMBL" id="UXUI01010563">
    <property type="protein sequence ID" value="VDD95378.1"/>
    <property type="molecule type" value="Genomic_DNA"/>
</dbReference>
<evidence type="ECO:0000313" key="3">
    <source>
        <dbReference type="WBParaSite" id="EVEC_0001080401-mRNA-1"/>
    </source>
</evidence>
<evidence type="ECO:0000313" key="1">
    <source>
        <dbReference type="EMBL" id="VDD95378.1"/>
    </source>
</evidence>
<reference evidence="3" key="1">
    <citation type="submission" date="2017-02" db="UniProtKB">
        <authorList>
            <consortium name="WormBaseParasite"/>
        </authorList>
    </citation>
    <scope>IDENTIFICATION</scope>
</reference>